<reference evidence="1 2" key="1">
    <citation type="journal article" date="2016" name="Nat. Commun.">
        <title>Thousands of microbial genomes shed light on interconnected biogeochemical processes in an aquifer system.</title>
        <authorList>
            <person name="Anantharaman K."/>
            <person name="Brown C.T."/>
            <person name="Hug L.A."/>
            <person name="Sharon I."/>
            <person name="Castelle C.J."/>
            <person name="Probst A.J."/>
            <person name="Thomas B.C."/>
            <person name="Singh A."/>
            <person name="Wilkins M.J."/>
            <person name="Karaoz U."/>
            <person name="Brodie E.L."/>
            <person name="Williams K.H."/>
            <person name="Hubbard S.S."/>
            <person name="Banfield J.F."/>
        </authorList>
    </citation>
    <scope>NUCLEOTIDE SEQUENCE [LARGE SCALE GENOMIC DNA]</scope>
</reference>
<dbReference type="EMBL" id="MHOS01000019">
    <property type="protein sequence ID" value="OGZ68605.1"/>
    <property type="molecule type" value="Genomic_DNA"/>
</dbReference>
<accession>A0A1G2I1G6</accession>
<sequence>MIYTELSELVEVAPIFKLRFRIFCDASEKLVDAVKYQPRRDEVLVSGTKDFSDHDIQTLMNIVINRNDRRISAGTFYFLHPISGQQFIINHAEAVFHALHAFGVKPFTEWIDWEKALHGISEFFGDHIKERLMERGLW</sequence>
<dbReference type="AlphaFoldDB" id="A0A1G2I1G6"/>
<name>A0A1G2I1G6_9BACT</name>
<gene>
    <name evidence="1" type="ORF">A3D35_01095</name>
</gene>
<organism evidence="1 2">
    <name type="scientific">Candidatus Staskawiczbacteria bacterium RIFCSPHIGHO2_02_FULL_34_9</name>
    <dbReference type="NCBI Taxonomy" id="1802206"/>
    <lineage>
        <taxon>Bacteria</taxon>
        <taxon>Candidatus Staskawicziibacteriota</taxon>
    </lineage>
</organism>
<comment type="caution">
    <text evidence="1">The sequence shown here is derived from an EMBL/GenBank/DDBJ whole genome shotgun (WGS) entry which is preliminary data.</text>
</comment>
<protein>
    <submittedName>
        <fullName evidence="1">Uncharacterized protein</fullName>
    </submittedName>
</protein>
<dbReference type="Proteomes" id="UP000176421">
    <property type="component" value="Unassembled WGS sequence"/>
</dbReference>
<proteinExistence type="predicted"/>
<evidence type="ECO:0000313" key="2">
    <source>
        <dbReference type="Proteomes" id="UP000176421"/>
    </source>
</evidence>
<evidence type="ECO:0000313" key="1">
    <source>
        <dbReference type="EMBL" id="OGZ68605.1"/>
    </source>
</evidence>